<dbReference type="AlphaFoldDB" id="C8PLB2"/>
<dbReference type="STRING" id="824.CGRAC_1402"/>
<comment type="caution">
    <text evidence="2">The sequence shown here is derived from an EMBL/GenBank/DDBJ whole genome shotgun (WGS) entry which is preliminary data.</text>
</comment>
<sequence length="154" mass="17936">MTEFFGFIAEAFKFIISVFENISGFILSLGLKAYFLKFNSFLYENLQFLGDADLIKFVLFSIYFIIVSTLISYFMSGNFMFIFKNLSLYIFFMVCYFIFHCITSGGGLWTYILSAIAFIFVGSRVISNIHDNLLKREVKIVAKRILENQSKEKR</sequence>
<keyword evidence="1" id="KW-1133">Transmembrane helix</keyword>
<evidence type="ECO:0000313" key="3">
    <source>
        <dbReference type="Proteomes" id="UP000005709"/>
    </source>
</evidence>
<keyword evidence="3" id="KW-1185">Reference proteome</keyword>
<dbReference type="Proteomes" id="UP000005709">
    <property type="component" value="Unassembled WGS sequence"/>
</dbReference>
<evidence type="ECO:0000313" key="2">
    <source>
        <dbReference type="EMBL" id="EEV16224.1"/>
    </source>
</evidence>
<dbReference type="RefSeq" id="WP_005873199.1">
    <property type="nucleotide sequence ID" value="NZ_ACYG01000032.1"/>
</dbReference>
<reference evidence="2 3" key="1">
    <citation type="submission" date="2009-07" db="EMBL/GenBank/DDBJ databases">
        <authorList>
            <person name="Madupu R."/>
            <person name="Sebastian Y."/>
            <person name="Durkin A.S."/>
            <person name="Torralba M."/>
            <person name="Methe B."/>
            <person name="Sutton G.G."/>
            <person name="Strausberg R.L."/>
            <person name="Nelson K.E."/>
        </authorList>
    </citation>
    <scope>NUCLEOTIDE SEQUENCE [LARGE SCALE GENOMIC DNA]</scope>
    <source>
        <strain evidence="2 3">RM3268</strain>
    </source>
</reference>
<accession>C8PLB2</accession>
<gene>
    <name evidence="2" type="ORF">CAMGR0001_1921</name>
</gene>
<dbReference type="EMBL" id="ACYG01000032">
    <property type="protein sequence ID" value="EEV16224.1"/>
    <property type="molecule type" value="Genomic_DNA"/>
</dbReference>
<protein>
    <submittedName>
        <fullName evidence="2">Uncharacterized protein</fullName>
    </submittedName>
</protein>
<evidence type="ECO:0000256" key="1">
    <source>
        <dbReference type="SAM" id="Phobius"/>
    </source>
</evidence>
<proteinExistence type="predicted"/>
<feature type="transmembrane region" description="Helical" evidence="1">
    <location>
        <begin position="108"/>
        <end position="126"/>
    </location>
</feature>
<keyword evidence="1" id="KW-0812">Transmembrane</keyword>
<keyword evidence="1" id="KW-0472">Membrane</keyword>
<name>C8PLB2_9BACT</name>
<feature type="transmembrane region" description="Helical" evidence="1">
    <location>
        <begin position="86"/>
        <end position="102"/>
    </location>
</feature>
<feature type="transmembrane region" description="Helical" evidence="1">
    <location>
        <begin position="12"/>
        <end position="34"/>
    </location>
</feature>
<organism evidence="2 3">
    <name type="scientific">Campylobacter gracilis RM3268</name>
    <dbReference type="NCBI Taxonomy" id="553220"/>
    <lineage>
        <taxon>Bacteria</taxon>
        <taxon>Pseudomonadati</taxon>
        <taxon>Campylobacterota</taxon>
        <taxon>Epsilonproteobacteria</taxon>
        <taxon>Campylobacterales</taxon>
        <taxon>Campylobacteraceae</taxon>
        <taxon>Campylobacter</taxon>
    </lineage>
</organism>
<feature type="transmembrane region" description="Helical" evidence="1">
    <location>
        <begin position="54"/>
        <end position="74"/>
    </location>
</feature>